<protein>
    <recommendedName>
        <fullName evidence="4">Transaldolase</fullName>
    </recommendedName>
</protein>
<dbReference type="InterPro" id="IPR013785">
    <property type="entry name" value="Aldolase_TIM"/>
</dbReference>
<dbReference type="EMBL" id="QFBC01000009">
    <property type="protein sequence ID" value="PWE54713.1"/>
    <property type="molecule type" value="Genomic_DNA"/>
</dbReference>
<gene>
    <name evidence="2" type="ORF">DEM27_19560</name>
</gene>
<dbReference type="OrthoDB" id="140919at2"/>
<dbReference type="Proteomes" id="UP000245252">
    <property type="component" value="Unassembled WGS sequence"/>
</dbReference>
<dbReference type="AlphaFoldDB" id="A0A2U2DN36"/>
<evidence type="ECO:0008006" key="4">
    <source>
        <dbReference type="Google" id="ProtNLM"/>
    </source>
</evidence>
<comment type="caution">
    <text evidence="2">The sequence shown here is derived from an EMBL/GenBank/DDBJ whole genome shotgun (WGS) entry which is preliminary data.</text>
</comment>
<keyword evidence="3" id="KW-1185">Reference proteome</keyword>
<keyword evidence="1" id="KW-0704">Schiff base</keyword>
<dbReference type="SUPFAM" id="SSF51569">
    <property type="entry name" value="Aldolase"/>
    <property type="match status" value="1"/>
</dbReference>
<evidence type="ECO:0000313" key="3">
    <source>
        <dbReference type="Proteomes" id="UP000245252"/>
    </source>
</evidence>
<proteinExistence type="predicted"/>
<dbReference type="PANTHER" id="PTHR10683">
    <property type="entry name" value="TRANSALDOLASE"/>
    <property type="match status" value="1"/>
</dbReference>
<dbReference type="Gene3D" id="3.20.20.70">
    <property type="entry name" value="Aldolase class I"/>
    <property type="match status" value="1"/>
</dbReference>
<organism evidence="2 3">
    <name type="scientific">Metarhizobium album</name>
    <dbReference type="NCBI Taxonomy" id="2182425"/>
    <lineage>
        <taxon>Bacteria</taxon>
        <taxon>Pseudomonadati</taxon>
        <taxon>Pseudomonadota</taxon>
        <taxon>Alphaproteobacteria</taxon>
        <taxon>Hyphomicrobiales</taxon>
        <taxon>Rhizobiaceae</taxon>
        <taxon>Metarhizobium</taxon>
    </lineage>
</organism>
<evidence type="ECO:0000256" key="1">
    <source>
        <dbReference type="ARBA" id="ARBA00023270"/>
    </source>
</evidence>
<dbReference type="Pfam" id="PF00923">
    <property type="entry name" value="TAL_FSA"/>
    <property type="match status" value="1"/>
</dbReference>
<name>A0A2U2DN36_9HYPH</name>
<evidence type="ECO:0000313" key="2">
    <source>
        <dbReference type="EMBL" id="PWE54713.1"/>
    </source>
</evidence>
<reference evidence="2 3" key="1">
    <citation type="submission" date="2018-05" db="EMBL/GenBank/DDBJ databases">
        <title>The draft genome of strain NS-104.</title>
        <authorList>
            <person name="Hang P."/>
            <person name="Jiang J."/>
        </authorList>
    </citation>
    <scope>NUCLEOTIDE SEQUENCE [LARGE SCALE GENOMIC DNA]</scope>
    <source>
        <strain evidence="2 3">NS-104</strain>
    </source>
</reference>
<sequence>MPSPSRSLPNNPGQIWSTTMALHVLEKLAATNPQCEIWWDSSPLVYESWKQSVLKSAPAEKQADWAAQLTRLFDPDHAEKTGEMGFRGVTTNPPLSAQAIQADPAFWTEEIRRIAAERNVDDIEDIYWTVYLDVVRRGAAMIRKVFDRSGGKYGYLSGQVDPRFVTDRARMLEQGLQLAAIAPNVMVKIPGSKEGYEVIEELTARGISTNNTTSFTVSQYVACMNAVSRGLDRAKAEGIDLSTWRSVITHMSSRLGNIGDLKAQAEARGIALSPEDIVHGEMAVLKRAYRYGKKRNHPSKMLQCSMRVADEGPGGSASSWHIAKIAGGDFVYTCPPGYIAQLMQAEDRLPEFDPKAIDEDAPAEVIEKLMRIPYFRQAYEFNGMKPEEFSYFGAFAATAAEFAAATRRTVDFVAQSVETLRRRVA</sequence>
<dbReference type="InterPro" id="IPR001585">
    <property type="entry name" value="TAL/FSA"/>
</dbReference>
<accession>A0A2U2DN36</accession>
<dbReference type="GO" id="GO:0005975">
    <property type="term" value="P:carbohydrate metabolic process"/>
    <property type="evidence" value="ECO:0007669"/>
    <property type="project" value="InterPro"/>
</dbReference>